<name>A0A3M7PN80_BRAPC</name>
<evidence type="ECO:0000313" key="1">
    <source>
        <dbReference type="EMBL" id="RNA00500.1"/>
    </source>
</evidence>
<protein>
    <submittedName>
        <fullName evidence="1">Uncharacterized protein</fullName>
    </submittedName>
</protein>
<organism evidence="1 2">
    <name type="scientific">Brachionus plicatilis</name>
    <name type="common">Marine rotifer</name>
    <name type="synonym">Brachionus muelleri</name>
    <dbReference type="NCBI Taxonomy" id="10195"/>
    <lineage>
        <taxon>Eukaryota</taxon>
        <taxon>Metazoa</taxon>
        <taxon>Spiralia</taxon>
        <taxon>Gnathifera</taxon>
        <taxon>Rotifera</taxon>
        <taxon>Eurotatoria</taxon>
        <taxon>Monogononta</taxon>
        <taxon>Pseudotrocha</taxon>
        <taxon>Ploima</taxon>
        <taxon>Brachionidae</taxon>
        <taxon>Brachionus</taxon>
    </lineage>
</organism>
<reference evidence="1 2" key="1">
    <citation type="journal article" date="2018" name="Sci. Rep.">
        <title>Genomic signatures of local adaptation to the degree of environmental predictability in rotifers.</title>
        <authorList>
            <person name="Franch-Gras L."/>
            <person name="Hahn C."/>
            <person name="Garcia-Roger E.M."/>
            <person name="Carmona M.J."/>
            <person name="Serra M."/>
            <person name="Gomez A."/>
        </authorList>
    </citation>
    <scope>NUCLEOTIDE SEQUENCE [LARGE SCALE GENOMIC DNA]</scope>
    <source>
        <strain evidence="1">HYR1</strain>
    </source>
</reference>
<dbReference type="AlphaFoldDB" id="A0A3M7PN80"/>
<gene>
    <name evidence="1" type="ORF">BpHYR1_010341</name>
</gene>
<evidence type="ECO:0000313" key="2">
    <source>
        <dbReference type="Proteomes" id="UP000276133"/>
    </source>
</evidence>
<sequence>SQTALQLVKIAYIYQKLATDFNSKTILNKKQILDEIDKGTNTFCNSGYQKRVNRNFCLRNI</sequence>
<comment type="caution">
    <text evidence="1">The sequence shown here is derived from an EMBL/GenBank/DDBJ whole genome shotgun (WGS) entry which is preliminary data.</text>
</comment>
<proteinExistence type="predicted"/>
<dbReference type="Proteomes" id="UP000276133">
    <property type="component" value="Unassembled WGS sequence"/>
</dbReference>
<feature type="non-terminal residue" evidence="1">
    <location>
        <position position="1"/>
    </location>
</feature>
<accession>A0A3M7PN80</accession>
<keyword evidence="2" id="KW-1185">Reference proteome</keyword>
<dbReference type="EMBL" id="REGN01009715">
    <property type="protein sequence ID" value="RNA00500.1"/>
    <property type="molecule type" value="Genomic_DNA"/>
</dbReference>